<dbReference type="AlphaFoldDB" id="A0A6H5IYP8"/>
<name>A0A6H5IYP8_9HYME</name>
<accession>A0A6H5IYP8</accession>
<organism evidence="1 2">
    <name type="scientific">Trichogramma brassicae</name>
    <dbReference type="NCBI Taxonomy" id="86971"/>
    <lineage>
        <taxon>Eukaryota</taxon>
        <taxon>Metazoa</taxon>
        <taxon>Ecdysozoa</taxon>
        <taxon>Arthropoda</taxon>
        <taxon>Hexapoda</taxon>
        <taxon>Insecta</taxon>
        <taxon>Pterygota</taxon>
        <taxon>Neoptera</taxon>
        <taxon>Endopterygota</taxon>
        <taxon>Hymenoptera</taxon>
        <taxon>Apocrita</taxon>
        <taxon>Proctotrupomorpha</taxon>
        <taxon>Chalcidoidea</taxon>
        <taxon>Trichogrammatidae</taxon>
        <taxon>Trichogramma</taxon>
    </lineage>
</organism>
<protein>
    <submittedName>
        <fullName evidence="1">Uncharacterized protein</fullName>
    </submittedName>
</protein>
<dbReference type="Proteomes" id="UP000479190">
    <property type="component" value="Unassembled WGS sequence"/>
</dbReference>
<gene>
    <name evidence="1" type="ORF">TBRA_LOCUS12777</name>
</gene>
<sequence>MSLFCAIDVRGSVGDDKSYPTVQLKLVAVRGYGGDWDSLSLCAQALRHESPVNDVEGILANKLKLVAARGYDGNEVFRACLDRPTRAILGWGNSVINDIFLVSISTPRSLTMYPKKPTSFRRKFTFAGLRTKRAFRRWLNSHRTLESCSARSLAYTINRSNRPASRHFVVLSGLCP</sequence>
<reference evidence="1 2" key="1">
    <citation type="submission" date="2020-02" db="EMBL/GenBank/DDBJ databases">
        <authorList>
            <person name="Ferguson B K."/>
        </authorList>
    </citation>
    <scope>NUCLEOTIDE SEQUENCE [LARGE SCALE GENOMIC DNA]</scope>
</reference>
<dbReference type="EMBL" id="CADCXV010001087">
    <property type="protein sequence ID" value="CAB0041096.1"/>
    <property type="molecule type" value="Genomic_DNA"/>
</dbReference>
<proteinExistence type="predicted"/>
<keyword evidence="2" id="KW-1185">Reference proteome</keyword>
<evidence type="ECO:0000313" key="2">
    <source>
        <dbReference type="Proteomes" id="UP000479190"/>
    </source>
</evidence>
<evidence type="ECO:0000313" key="1">
    <source>
        <dbReference type="EMBL" id="CAB0041096.1"/>
    </source>
</evidence>